<gene>
    <name evidence="2" type="ORF">F8144_10210</name>
</gene>
<feature type="region of interest" description="Disordered" evidence="1">
    <location>
        <begin position="47"/>
        <end position="130"/>
    </location>
</feature>
<reference evidence="2 3" key="1">
    <citation type="submission" date="2019-09" db="EMBL/GenBank/DDBJ databases">
        <title>Isolation and identification of active actinomycetes.</title>
        <authorList>
            <person name="Yu Z."/>
            <person name="Han C."/>
            <person name="Yu B."/>
        </authorList>
    </citation>
    <scope>NUCLEOTIDE SEQUENCE [LARGE SCALE GENOMIC DNA]</scope>
    <source>
        <strain evidence="2 3">NEAU-H2</strain>
    </source>
</reference>
<protein>
    <submittedName>
        <fullName evidence="2">Uncharacterized protein</fullName>
    </submittedName>
</protein>
<keyword evidence="3" id="KW-1185">Reference proteome</keyword>
<dbReference type="AlphaFoldDB" id="A0A7J5DJS3"/>
<comment type="caution">
    <text evidence="2">The sequence shown here is derived from an EMBL/GenBank/DDBJ whole genome shotgun (WGS) entry which is preliminary data.</text>
</comment>
<name>A0A7J5DJS3_9ACTN</name>
<evidence type="ECO:0000313" key="2">
    <source>
        <dbReference type="EMBL" id="KAB1988911.1"/>
    </source>
</evidence>
<accession>A0A7J5DJS3</accession>
<dbReference type="EMBL" id="WBKG01000006">
    <property type="protein sequence ID" value="KAB1988911.1"/>
    <property type="molecule type" value="Genomic_DNA"/>
</dbReference>
<organism evidence="2 3">
    <name type="scientific">Streptomyces triticiradicis</name>
    <dbReference type="NCBI Taxonomy" id="2651189"/>
    <lineage>
        <taxon>Bacteria</taxon>
        <taxon>Bacillati</taxon>
        <taxon>Actinomycetota</taxon>
        <taxon>Actinomycetes</taxon>
        <taxon>Kitasatosporales</taxon>
        <taxon>Streptomycetaceae</taxon>
        <taxon>Streptomyces</taxon>
    </lineage>
</organism>
<evidence type="ECO:0000256" key="1">
    <source>
        <dbReference type="SAM" id="MobiDB-lite"/>
    </source>
</evidence>
<feature type="compositionally biased region" description="Basic and acidic residues" evidence="1">
    <location>
        <begin position="75"/>
        <end position="89"/>
    </location>
</feature>
<feature type="compositionally biased region" description="Basic and acidic residues" evidence="1">
    <location>
        <begin position="53"/>
        <end position="62"/>
    </location>
</feature>
<feature type="compositionally biased region" description="Basic and acidic residues" evidence="1">
    <location>
        <begin position="117"/>
        <end position="130"/>
    </location>
</feature>
<sequence>MSWDNVTLVILAAFGCVMLLLTQIAEVLSKVPEIIRAWHEVRRALQAGPDDLPEVRGAREADDSAPAAGEGNAPESRHCACHAESRAPLERPVSGGTQAGPLTLPRAETQGASPSAHDPRFRSEARGSQA</sequence>
<proteinExistence type="predicted"/>
<dbReference type="Proteomes" id="UP000442990">
    <property type="component" value="Unassembled WGS sequence"/>
</dbReference>
<evidence type="ECO:0000313" key="3">
    <source>
        <dbReference type="Proteomes" id="UP000442990"/>
    </source>
</evidence>